<evidence type="ECO:0000313" key="2">
    <source>
        <dbReference type="Proteomes" id="UP000241367"/>
    </source>
</evidence>
<dbReference type="EMBL" id="MG983742">
    <property type="protein sequence ID" value="AVO23016.1"/>
    <property type="molecule type" value="Genomic_DNA"/>
</dbReference>
<accession>A0A2P1JUI9</accession>
<reference evidence="2" key="1">
    <citation type="submission" date="2018-02" db="EMBL/GenBank/DDBJ databases">
        <authorList>
            <person name="Cohen D.B."/>
            <person name="Kent A.D."/>
        </authorList>
    </citation>
    <scope>NUCLEOTIDE SEQUENCE [LARGE SCALE GENOMIC DNA]</scope>
</reference>
<evidence type="ECO:0000313" key="1">
    <source>
        <dbReference type="EMBL" id="AVO23016.1"/>
    </source>
</evidence>
<name>A0A2P1JUI9_9CAUD</name>
<protein>
    <submittedName>
        <fullName evidence="1">Uncharacterized protein</fullName>
    </submittedName>
</protein>
<organism evidence="1 2">
    <name type="scientific">Bacillus phage Anath</name>
    <dbReference type="NCBI Taxonomy" id="2108114"/>
    <lineage>
        <taxon>Viruses</taxon>
        <taxon>Duplodnaviria</taxon>
        <taxon>Heunggongvirae</taxon>
        <taxon>Uroviricota</taxon>
        <taxon>Caudoviricetes</taxon>
        <taxon>Ehrlichviridae</taxon>
        <taxon>Anathvirus</taxon>
        <taxon>Anathvirus anath</taxon>
    </lineage>
</organism>
<keyword evidence="2" id="KW-1185">Reference proteome</keyword>
<dbReference type="Proteomes" id="UP000241367">
    <property type="component" value="Segment"/>
</dbReference>
<proteinExistence type="predicted"/>
<sequence>MEELFKGMDTLHRFMALNELEKTVVFAQLLGLLTAMDSYESKREATQLLLVSLDMYLEDAEK</sequence>